<dbReference type="OrthoDB" id="3511049at2759"/>
<dbReference type="EMBL" id="KV878583">
    <property type="protein sequence ID" value="OJJ62981.1"/>
    <property type="molecule type" value="Genomic_DNA"/>
</dbReference>
<dbReference type="AlphaFoldDB" id="A0A1L9TU92"/>
<feature type="region of interest" description="Disordered" evidence="1">
    <location>
        <begin position="1"/>
        <end position="20"/>
    </location>
</feature>
<reference evidence="4" key="1">
    <citation type="journal article" date="2017" name="Genome Biol.">
        <title>Comparative genomics reveals high biological diversity and specific adaptations in the industrially and medically important fungal genus Aspergillus.</title>
        <authorList>
            <person name="de Vries R.P."/>
            <person name="Riley R."/>
            <person name="Wiebenga A."/>
            <person name="Aguilar-Osorio G."/>
            <person name="Amillis S."/>
            <person name="Uchima C.A."/>
            <person name="Anderluh G."/>
            <person name="Asadollahi M."/>
            <person name="Askin M."/>
            <person name="Barry K."/>
            <person name="Battaglia E."/>
            <person name="Bayram O."/>
            <person name="Benocci T."/>
            <person name="Braus-Stromeyer S.A."/>
            <person name="Caldana C."/>
            <person name="Canovas D."/>
            <person name="Cerqueira G.C."/>
            <person name="Chen F."/>
            <person name="Chen W."/>
            <person name="Choi C."/>
            <person name="Clum A."/>
            <person name="Dos Santos R.A."/>
            <person name="Damasio A.R."/>
            <person name="Diallinas G."/>
            <person name="Emri T."/>
            <person name="Fekete E."/>
            <person name="Flipphi M."/>
            <person name="Freyberg S."/>
            <person name="Gallo A."/>
            <person name="Gournas C."/>
            <person name="Habgood R."/>
            <person name="Hainaut M."/>
            <person name="Harispe M.L."/>
            <person name="Henrissat B."/>
            <person name="Hilden K.S."/>
            <person name="Hope R."/>
            <person name="Hossain A."/>
            <person name="Karabika E."/>
            <person name="Karaffa L."/>
            <person name="Karanyi Z."/>
            <person name="Krasevec N."/>
            <person name="Kuo A."/>
            <person name="Kusch H."/>
            <person name="LaButti K."/>
            <person name="Lagendijk E.L."/>
            <person name="Lapidus A."/>
            <person name="Levasseur A."/>
            <person name="Lindquist E."/>
            <person name="Lipzen A."/>
            <person name="Logrieco A.F."/>
            <person name="MacCabe A."/>
            <person name="Maekelae M.R."/>
            <person name="Malavazi I."/>
            <person name="Melin P."/>
            <person name="Meyer V."/>
            <person name="Mielnichuk N."/>
            <person name="Miskei M."/>
            <person name="Molnar A.P."/>
            <person name="Mule G."/>
            <person name="Ngan C.Y."/>
            <person name="Orejas M."/>
            <person name="Orosz E."/>
            <person name="Ouedraogo J.P."/>
            <person name="Overkamp K.M."/>
            <person name="Park H.-S."/>
            <person name="Perrone G."/>
            <person name="Piumi F."/>
            <person name="Punt P.J."/>
            <person name="Ram A.F."/>
            <person name="Ramon A."/>
            <person name="Rauscher S."/>
            <person name="Record E."/>
            <person name="Riano-Pachon D.M."/>
            <person name="Robert V."/>
            <person name="Roehrig J."/>
            <person name="Ruller R."/>
            <person name="Salamov A."/>
            <person name="Salih N.S."/>
            <person name="Samson R.A."/>
            <person name="Sandor E."/>
            <person name="Sanguinetti M."/>
            <person name="Schuetze T."/>
            <person name="Sepcic K."/>
            <person name="Shelest E."/>
            <person name="Sherlock G."/>
            <person name="Sophianopoulou V."/>
            <person name="Squina F.M."/>
            <person name="Sun H."/>
            <person name="Susca A."/>
            <person name="Todd R.B."/>
            <person name="Tsang A."/>
            <person name="Unkles S.E."/>
            <person name="van de Wiele N."/>
            <person name="van Rossen-Uffink D."/>
            <person name="Oliveira J.V."/>
            <person name="Vesth T.C."/>
            <person name="Visser J."/>
            <person name="Yu J.-H."/>
            <person name="Zhou M."/>
            <person name="Andersen M.R."/>
            <person name="Archer D.B."/>
            <person name="Baker S.E."/>
            <person name="Benoit I."/>
            <person name="Brakhage A.A."/>
            <person name="Braus G.H."/>
            <person name="Fischer R."/>
            <person name="Frisvad J.C."/>
            <person name="Goldman G.H."/>
            <person name="Houbraken J."/>
            <person name="Oakley B."/>
            <person name="Pocsi I."/>
            <person name="Scazzocchio C."/>
            <person name="Seiboth B."/>
            <person name="vanKuyk P.A."/>
            <person name="Wortman J."/>
            <person name="Dyer P.S."/>
            <person name="Grigoriev I.V."/>
        </authorList>
    </citation>
    <scope>NUCLEOTIDE SEQUENCE [LARGE SCALE GENOMIC DNA]</scope>
    <source>
        <strain evidence="4">CBS 593.65</strain>
    </source>
</reference>
<feature type="domain" description="Bacteriophage T5 Orf172 DNA-binding" evidence="2">
    <location>
        <begin position="167"/>
        <end position="264"/>
    </location>
</feature>
<accession>A0A1L9TU92</accession>
<dbReference type="VEuPathDB" id="FungiDB:ASPSYDRAFT_143406"/>
<evidence type="ECO:0000313" key="3">
    <source>
        <dbReference type="EMBL" id="OJJ62981.1"/>
    </source>
</evidence>
<gene>
    <name evidence="3" type="ORF">ASPSYDRAFT_143406</name>
</gene>
<dbReference type="RefSeq" id="XP_040706787.1">
    <property type="nucleotide sequence ID" value="XM_040841335.1"/>
</dbReference>
<evidence type="ECO:0000259" key="2">
    <source>
        <dbReference type="Pfam" id="PF10544"/>
    </source>
</evidence>
<feature type="compositionally biased region" description="Gly residues" evidence="1">
    <location>
        <begin position="481"/>
        <end position="490"/>
    </location>
</feature>
<evidence type="ECO:0000256" key="1">
    <source>
        <dbReference type="SAM" id="MobiDB-lite"/>
    </source>
</evidence>
<dbReference type="Proteomes" id="UP000184356">
    <property type="component" value="Unassembled WGS sequence"/>
</dbReference>
<dbReference type="GeneID" id="63757408"/>
<name>A0A1L9TU92_9EURO</name>
<proteinExistence type="predicted"/>
<dbReference type="STRING" id="1036612.A0A1L9TU92"/>
<feature type="compositionally biased region" description="Basic residues" evidence="1">
    <location>
        <begin position="445"/>
        <end position="455"/>
    </location>
</feature>
<dbReference type="InterPro" id="IPR018306">
    <property type="entry name" value="Phage_T5_Orf172_DNA-bd"/>
</dbReference>
<feature type="region of interest" description="Disordered" evidence="1">
    <location>
        <begin position="439"/>
        <end position="490"/>
    </location>
</feature>
<feature type="compositionally biased region" description="Basic and acidic residues" evidence="1">
    <location>
        <begin position="103"/>
        <end position="118"/>
    </location>
</feature>
<feature type="compositionally biased region" description="Polar residues" evidence="1">
    <location>
        <begin position="469"/>
        <end position="480"/>
    </location>
</feature>
<sequence length="490" mass="54833">MASTSDNLATPLLVGQSPSEVLLGSSISPISLDDEDGLPETPSPCVRRESKRVEKNRRKTPNDRFIKDLERKNQSPEFAAILRNISGSSPDGESAESGSDGLDEARSHDDTDNQKHDQQIPPSAESSSPEDDSAEPLPSLTPNRNTLQEIFRDMRDVMASSYDEKPGQVYILFDRLDESPFFKIGKSTDTRKRTVTHLQKCQLKTWASRARPATPIRMPMRLERLVQAELQNLNYVPDCHCTVSHTEYFWGRKETGFESLDFWCQWLQRHEPYDCDGQLKGFWADRLEIFQADLGKYFRCDSPSCAVQDEDTPSCRDCLRAGWKKWTEPTPEDELDYACRANVPFKPVQKTIQLLSRVGFVRSSTLVSFAGLIGMLLSMCKWLSDPSVYLSLIPLRLLAFWFEPKSQLPESVIRFFLSFADAVLLVVCVYARFQHRDGSVGGKGGQRRSPKRIKRSSVGEARQGDAENSLGSRTDTSGVSATGGGNGAAG</sequence>
<organism evidence="3 4">
    <name type="scientific">Aspergillus sydowii CBS 593.65</name>
    <dbReference type="NCBI Taxonomy" id="1036612"/>
    <lineage>
        <taxon>Eukaryota</taxon>
        <taxon>Fungi</taxon>
        <taxon>Dikarya</taxon>
        <taxon>Ascomycota</taxon>
        <taxon>Pezizomycotina</taxon>
        <taxon>Eurotiomycetes</taxon>
        <taxon>Eurotiomycetidae</taxon>
        <taxon>Eurotiales</taxon>
        <taxon>Aspergillaceae</taxon>
        <taxon>Aspergillus</taxon>
        <taxon>Aspergillus subgen. Nidulantes</taxon>
    </lineage>
</organism>
<feature type="region of interest" description="Disordered" evidence="1">
    <location>
        <begin position="25"/>
        <end position="145"/>
    </location>
</feature>
<dbReference type="Pfam" id="PF10544">
    <property type="entry name" value="T5orf172"/>
    <property type="match status" value="1"/>
</dbReference>
<keyword evidence="4" id="KW-1185">Reference proteome</keyword>
<feature type="compositionally biased region" description="Basic and acidic residues" evidence="1">
    <location>
        <begin position="60"/>
        <end position="74"/>
    </location>
</feature>
<evidence type="ECO:0000313" key="4">
    <source>
        <dbReference type="Proteomes" id="UP000184356"/>
    </source>
</evidence>
<protein>
    <recommendedName>
        <fullName evidence="2">Bacteriophage T5 Orf172 DNA-binding domain-containing protein</fullName>
    </recommendedName>
</protein>